<keyword evidence="2" id="KW-0645">Protease</keyword>
<protein>
    <recommendedName>
        <fullName evidence="5">PDZ domain-containing protein</fullName>
    </recommendedName>
</protein>
<evidence type="ECO:0000259" key="5">
    <source>
        <dbReference type="PROSITE" id="PS50106"/>
    </source>
</evidence>
<dbReference type="RefSeq" id="WP_109570858.1">
    <property type="nucleotide sequence ID" value="NZ_CP025958.1"/>
</dbReference>
<sequence>MRYAALALPLLLTASVALTGQEPTSGELLRAVERQLQAAHAGAGPSVACVVVSRSDQYPAKPGGDTPGRLGGFDPKQYLKDNPQAKPAVANALDLSDVRTISDHGFACGVVVDEKGLILTPYHVVDGATKVYVHLPGHAGSYADIHAADARTDLAVLRLLDPPPGLRAIKFADVKLPTDRARPTVAPGKLAVLMANAFVPGVRLNRPSAALGSVTNVHSSLNLAGGKEVQRSTSYYYYGPLLEHDAKLNAGISGAALLNLDGELIGLTTTAPVLSQGEKAPDYALPMDDRLQRIVAVLCRGEEVEAGYLGVQIPNGPDALPNMAPNGVAISWVLPLGPLALAGVRDRDTITHINGARIRRYEELLTHISGALAGSKVTITTAQAGEVTVTLGKLQHGQPFIASARPAAVFGLRVDHGSMLAQLAQNNANPQILSEGVPPGVTIQEVAADSPAAAAFKKIDDQKLSDVSKRWLITHVNGAAVATPREFYAAAKDQKSVKLTLIDPTEARAARKAREVTLP</sequence>
<dbReference type="GO" id="GO:0006515">
    <property type="term" value="P:protein quality control for misfolded or incompletely synthesized proteins"/>
    <property type="evidence" value="ECO:0007669"/>
    <property type="project" value="TreeGrafter"/>
</dbReference>
<dbReference type="SUPFAM" id="SSF50156">
    <property type="entry name" value="PDZ domain-like"/>
    <property type="match status" value="1"/>
</dbReference>
<evidence type="ECO:0000256" key="3">
    <source>
        <dbReference type="ARBA" id="ARBA00022801"/>
    </source>
</evidence>
<dbReference type="Proteomes" id="UP000245802">
    <property type="component" value="Chromosome"/>
</dbReference>
<accession>A0A2Z3GQV8</accession>
<dbReference type="Pfam" id="PF13365">
    <property type="entry name" value="Trypsin_2"/>
    <property type="match status" value="1"/>
</dbReference>
<evidence type="ECO:0000313" key="6">
    <source>
        <dbReference type="EMBL" id="AWM36699.1"/>
    </source>
</evidence>
<dbReference type="PANTHER" id="PTHR22939:SF129">
    <property type="entry name" value="SERINE PROTEASE HTRA2, MITOCHONDRIAL"/>
    <property type="match status" value="1"/>
</dbReference>
<dbReference type="OrthoDB" id="208231at2"/>
<dbReference type="KEGG" id="gog:C1280_06475"/>
<evidence type="ECO:0000313" key="7">
    <source>
        <dbReference type="Proteomes" id="UP000245802"/>
    </source>
</evidence>
<feature type="chain" id="PRO_5016384039" description="PDZ domain-containing protein" evidence="4">
    <location>
        <begin position="20"/>
        <end position="519"/>
    </location>
</feature>
<dbReference type="PANTHER" id="PTHR22939">
    <property type="entry name" value="SERINE PROTEASE FAMILY S1C HTRA-RELATED"/>
    <property type="match status" value="1"/>
</dbReference>
<organism evidence="6 7">
    <name type="scientific">Gemmata obscuriglobus</name>
    <dbReference type="NCBI Taxonomy" id="114"/>
    <lineage>
        <taxon>Bacteria</taxon>
        <taxon>Pseudomonadati</taxon>
        <taxon>Planctomycetota</taxon>
        <taxon>Planctomycetia</taxon>
        <taxon>Gemmatales</taxon>
        <taxon>Gemmataceae</taxon>
        <taxon>Gemmata</taxon>
    </lineage>
</organism>
<keyword evidence="4" id="KW-0732">Signal</keyword>
<dbReference type="InterPro" id="IPR009003">
    <property type="entry name" value="Peptidase_S1_PA"/>
</dbReference>
<dbReference type="PROSITE" id="PS50106">
    <property type="entry name" value="PDZ"/>
    <property type="match status" value="1"/>
</dbReference>
<evidence type="ECO:0000256" key="2">
    <source>
        <dbReference type="ARBA" id="ARBA00022670"/>
    </source>
</evidence>
<dbReference type="SMART" id="SM00228">
    <property type="entry name" value="PDZ"/>
    <property type="match status" value="2"/>
</dbReference>
<dbReference type="EMBL" id="CP025958">
    <property type="protein sequence ID" value="AWM36699.1"/>
    <property type="molecule type" value="Genomic_DNA"/>
</dbReference>
<dbReference type="InterPro" id="IPR043504">
    <property type="entry name" value="Peptidase_S1_PA_chymotrypsin"/>
</dbReference>
<keyword evidence="7" id="KW-1185">Reference proteome</keyword>
<dbReference type="Gene3D" id="2.30.42.10">
    <property type="match status" value="2"/>
</dbReference>
<gene>
    <name evidence="6" type="ORF">C1280_06475</name>
</gene>
<name>A0A2Z3GQV8_9BACT</name>
<proteinExistence type="inferred from homology"/>
<feature type="signal peptide" evidence="4">
    <location>
        <begin position="1"/>
        <end position="19"/>
    </location>
</feature>
<evidence type="ECO:0000256" key="4">
    <source>
        <dbReference type="SAM" id="SignalP"/>
    </source>
</evidence>
<dbReference type="InterPro" id="IPR036034">
    <property type="entry name" value="PDZ_sf"/>
</dbReference>
<dbReference type="InterPro" id="IPR001478">
    <property type="entry name" value="PDZ"/>
</dbReference>
<evidence type="ECO:0000256" key="1">
    <source>
        <dbReference type="ARBA" id="ARBA00010541"/>
    </source>
</evidence>
<dbReference type="SUPFAM" id="SSF50494">
    <property type="entry name" value="Trypsin-like serine proteases"/>
    <property type="match status" value="1"/>
</dbReference>
<dbReference type="InterPro" id="IPR001940">
    <property type="entry name" value="Peptidase_S1C"/>
</dbReference>
<comment type="similarity">
    <text evidence="1">Belongs to the peptidase S1C family.</text>
</comment>
<reference evidence="6 7" key="1">
    <citation type="submission" date="2018-01" db="EMBL/GenBank/DDBJ databases">
        <title>G. obscuriglobus.</title>
        <authorList>
            <person name="Franke J."/>
            <person name="Blomberg W."/>
            <person name="Selmecki A."/>
        </authorList>
    </citation>
    <scope>NUCLEOTIDE SEQUENCE [LARGE SCALE GENOMIC DNA]</scope>
    <source>
        <strain evidence="6 7">DSM 5831</strain>
    </source>
</reference>
<dbReference type="PRINTS" id="PR00834">
    <property type="entry name" value="PROTEASES2C"/>
</dbReference>
<dbReference type="AlphaFoldDB" id="A0A2Z3GQV8"/>
<feature type="domain" description="PDZ" evidence="5">
    <location>
        <begin position="295"/>
        <end position="359"/>
    </location>
</feature>
<keyword evidence="3" id="KW-0378">Hydrolase</keyword>
<dbReference type="GO" id="GO:0042597">
    <property type="term" value="C:periplasmic space"/>
    <property type="evidence" value="ECO:0007669"/>
    <property type="project" value="TreeGrafter"/>
</dbReference>
<dbReference type="GO" id="GO:0004252">
    <property type="term" value="F:serine-type endopeptidase activity"/>
    <property type="evidence" value="ECO:0007669"/>
    <property type="project" value="InterPro"/>
</dbReference>
<dbReference type="Gene3D" id="2.40.10.10">
    <property type="entry name" value="Trypsin-like serine proteases"/>
    <property type="match status" value="2"/>
</dbReference>